<keyword evidence="1" id="KW-0812">Transmembrane</keyword>
<proteinExistence type="predicted"/>
<comment type="caution">
    <text evidence="2">The sequence shown here is derived from an EMBL/GenBank/DDBJ whole genome shotgun (WGS) entry which is preliminary data.</text>
</comment>
<accession>A0A9K3HK70</accession>
<evidence type="ECO:0000256" key="1">
    <source>
        <dbReference type="SAM" id="Phobius"/>
    </source>
</evidence>
<dbReference type="EMBL" id="MNCJ02000327">
    <property type="protein sequence ID" value="KAF5779755.1"/>
    <property type="molecule type" value="Genomic_DNA"/>
</dbReference>
<dbReference type="AlphaFoldDB" id="A0A9K3HK70"/>
<protein>
    <submittedName>
        <fullName evidence="2">Uncharacterized protein</fullName>
    </submittedName>
</protein>
<feature type="transmembrane region" description="Helical" evidence="1">
    <location>
        <begin position="24"/>
        <end position="45"/>
    </location>
</feature>
<keyword evidence="1" id="KW-1133">Transmembrane helix</keyword>
<reference evidence="2" key="1">
    <citation type="journal article" date="2017" name="Nature">
        <title>The sunflower genome provides insights into oil metabolism, flowering and Asterid evolution.</title>
        <authorList>
            <person name="Badouin H."/>
            <person name="Gouzy J."/>
            <person name="Grassa C.J."/>
            <person name="Murat F."/>
            <person name="Staton S.E."/>
            <person name="Cottret L."/>
            <person name="Lelandais-Briere C."/>
            <person name="Owens G.L."/>
            <person name="Carrere S."/>
            <person name="Mayjonade B."/>
            <person name="Legrand L."/>
            <person name="Gill N."/>
            <person name="Kane N.C."/>
            <person name="Bowers J.E."/>
            <person name="Hubner S."/>
            <person name="Bellec A."/>
            <person name="Berard A."/>
            <person name="Berges H."/>
            <person name="Blanchet N."/>
            <person name="Boniface M.C."/>
            <person name="Brunel D."/>
            <person name="Catrice O."/>
            <person name="Chaidir N."/>
            <person name="Claudel C."/>
            <person name="Donnadieu C."/>
            <person name="Faraut T."/>
            <person name="Fievet G."/>
            <person name="Helmstetter N."/>
            <person name="King M."/>
            <person name="Knapp S.J."/>
            <person name="Lai Z."/>
            <person name="Le Paslier M.C."/>
            <person name="Lippi Y."/>
            <person name="Lorenzon L."/>
            <person name="Mandel J.R."/>
            <person name="Marage G."/>
            <person name="Marchand G."/>
            <person name="Marquand E."/>
            <person name="Bret-Mestries E."/>
            <person name="Morien E."/>
            <person name="Nambeesan S."/>
            <person name="Nguyen T."/>
            <person name="Pegot-Espagnet P."/>
            <person name="Pouilly N."/>
            <person name="Raftis F."/>
            <person name="Sallet E."/>
            <person name="Schiex T."/>
            <person name="Thomas J."/>
            <person name="Vandecasteele C."/>
            <person name="Vares D."/>
            <person name="Vear F."/>
            <person name="Vautrin S."/>
            <person name="Crespi M."/>
            <person name="Mangin B."/>
            <person name="Burke J.M."/>
            <person name="Salse J."/>
            <person name="Munos S."/>
            <person name="Vincourt P."/>
            <person name="Rieseberg L.H."/>
            <person name="Langlade N.B."/>
        </authorList>
    </citation>
    <scope>NUCLEOTIDE SEQUENCE</scope>
    <source>
        <tissue evidence="2">Leaves</tissue>
    </source>
</reference>
<keyword evidence="1" id="KW-0472">Membrane</keyword>
<evidence type="ECO:0000313" key="2">
    <source>
        <dbReference type="EMBL" id="KAF5779755.1"/>
    </source>
</evidence>
<keyword evidence="3" id="KW-1185">Reference proteome</keyword>
<dbReference type="Proteomes" id="UP000215914">
    <property type="component" value="Unassembled WGS sequence"/>
</dbReference>
<reference evidence="2" key="2">
    <citation type="submission" date="2020-06" db="EMBL/GenBank/DDBJ databases">
        <title>Helianthus annuus Genome sequencing and assembly Release 2.</title>
        <authorList>
            <person name="Gouzy J."/>
            <person name="Langlade N."/>
            <person name="Munos S."/>
        </authorList>
    </citation>
    <scope>NUCLEOTIDE SEQUENCE</scope>
    <source>
        <tissue evidence="2">Leaves</tissue>
    </source>
</reference>
<name>A0A9K3HK70_HELAN</name>
<organism evidence="2 3">
    <name type="scientific">Helianthus annuus</name>
    <name type="common">Common sunflower</name>
    <dbReference type="NCBI Taxonomy" id="4232"/>
    <lineage>
        <taxon>Eukaryota</taxon>
        <taxon>Viridiplantae</taxon>
        <taxon>Streptophyta</taxon>
        <taxon>Embryophyta</taxon>
        <taxon>Tracheophyta</taxon>
        <taxon>Spermatophyta</taxon>
        <taxon>Magnoliopsida</taxon>
        <taxon>eudicotyledons</taxon>
        <taxon>Gunneridae</taxon>
        <taxon>Pentapetalae</taxon>
        <taxon>asterids</taxon>
        <taxon>campanulids</taxon>
        <taxon>Asterales</taxon>
        <taxon>Asteraceae</taxon>
        <taxon>Asteroideae</taxon>
        <taxon>Heliantheae alliance</taxon>
        <taxon>Heliantheae</taxon>
        <taxon>Helianthus</taxon>
    </lineage>
</organism>
<sequence>MSKEIKYVNAKFKTSAFSCVKLEVMVLVFCFEGFGICPNFIALRFKDVKQ</sequence>
<evidence type="ECO:0000313" key="3">
    <source>
        <dbReference type="Proteomes" id="UP000215914"/>
    </source>
</evidence>
<dbReference type="Gramene" id="mRNA:HanXRQr2_Chr12g0563231">
    <property type="protein sequence ID" value="CDS:HanXRQr2_Chr12g0563231.1"/>
    <property type="gene ID" value="HanXRQr2_Chr12g0563231"/>
</dbReference>
<gene>
    <name evidence="2" type="ORF">HanXRQr2_Chr12g0563231</name>
</gene>